<dbReference type="Proteomes" id="UP000824120">
    <property type="component" value="Chromosome 10"/>
</dbReference>
<evidence type="ECO:0000256" key="1">
    <source>
        <dbReference type="SAM" id="MobiDB-lite"/>
    </source>
</evidence>
<accession>A0A9J5WXV8</accession>
<comment type="caution">
    <text evidence="2">The sequence shown here is derived from an EMBL/GenBank/DDBJ whole genome shotgun (WGS) entry which is preliminary data.</text>
</comment>
<organism evidence="2 3">
    <name type="scientific">Solanum commersonii</name>
    <name type="common">Commerson's wild potato</name>
    <name type="synonym">Commerson's nightshade</name>
    <dbReference type="NCBI Taxonomy" id="4109"/>
    <lineage>
        <taxon>Eukaryota</taxon>
        <taxon>Viridiplantae</taxon>
        <taxon>Streptophyta</taxon>
        <taxon>Embryophyta</taxon>
        <taxon>Tracheophyta</taxon>
        <taxon>Spermatophyta</taxon>
        <taxon>Magnoliopsida</taxon>
        <taxon>eudicotyledons</taxon>
        <taxon>Gunneridae</taxon>
        <taxon>Pentapetalae</taxon>
        <taxon>asterids</taxon>
        <taxon>lamiids</taxon>
        <taxon>Solanales</taxon>
        <taxon>Solanaceae</taxon>
        <taxon>Solanoideae</taxon>
        <taxon>Solaneae</taxon>
        <taxon>Solanum</taxon>
    </lineage>
</organism>
<sequence>MVKWSSQRVAEQFREAVLYHPMIQDAKILKARAEKYLEVEGKHGHYLAKKEQRQLKERRDEDMRIAEPICRAVSRSSTIPPNDPECEDAEGKS</sequence>
<name>A0A9J5WXV8_SOLCO</name>
<feature type="region of interest" description="Disordered" evidence="1">
    <location>
        <begin position="74"/>
        <end position="93"/>
    </location>
</feature>
<dbReference type="AlphaFoldDB" id="A0A9J5WXV8"/>
<evidence type="ECO:0000313" key="3">
    <source>
        <dbReference type="Proteomes" id="UP000824120"/>
    </source>
</evidence>
<keyword evidence="3" id="KW-1185">Reference proteome</keyword>
<proteinExistence type="predicted"/>
<dbReference type="EMBL" id="JACXVP010000010">
    <property type="protein sequence ID" value="KAG5580697.1"/>
    <property type="molecule type" value="Genomic_DNA"/>
</dbReference>
<gene>
    <name evidence="2" type="ORF">H5410_051324</name>
</gene>
<feature type="compositionally biased region" description="Acidic residues" evidence="1">
    <location>
        <begin position="84"/>
        <end position="93"/>
    </location>
</feature>
<evidence type="ECO:0000313" key="2">
    <source>
        <dbReference type="EMBL" id="KAG5580697.1"/>
    </source>
</evidence>
<reference evidence="2 3" key="1">
    <citation type="submission" date="2020-09" db="EMBL/GenBank/DDBJ databases">
        <title>De no assembly of potato wild relative species, Solanum commersonii.</title>
        <authorList>
            <person name="Cho K."/>
        </authorList>
    </citation>
    <scope>NUCLEOTIDE SEQUENCE [LARGE SCALE GENOMIC DNA]</scope>
    <source>
        <strain evidence="2">LZ3.2</strain>
        <tissue evidence="2">Leaf</tissue>
    </source>
</reference>
<protein>
    <submittedName>
        <fullName evidence="2">Uncharacterized protein</fullName>
    </submittedName>
</protein>